<dbReference type="GO" id="GO:0030115">
    <property type="term" value="C:S-layer"/>
    <property type="evidence" value="ECO:0007669"/>
    <property type="project" value="UniProtKB-SubCell"/>
</dbReference>
<proteinExistence type="predicted"/>
<evidence type="ECO:0000313" key="4">
    <source>
        <dbReference type="EMBL" id="ADB61945.1"/>
    </source>
</evidence>
<evidence type="ECO:0000259" key="3">
    <source>
        <dbReference type="Pfam" id="PF18204"/>
    </source>
</evidence>
<dbReference type="OrthoDB" id="169813at2157"/>
<dbReference type="NCBIfam" id="TIGR04126">
    <property type="entry name" value="PGF_CTERM"/>
    <property type="match status" value="1"/>
</dbReference>
<organism evidence="4 5">
    <name type="scientific">Haloterrigena turkmenica (strain ATCC 51198 / DSM 5511 / JCM 9101 / NCIMB 13204 / VKM B-1734 / 4k)</name>
    <name type="common">Halococcus turkmenicus</name>
    <dbReference type="NCBI Taxonomy" id="543526"/>
    <lineage>
        <taxon>Archaea</taxon>
        <taxon>Methanobacteriati</taxon>
        <taxon>Methanobacteriota</taxon>
        <taxon>Stenosarchaea group</taxon>
        <taxon>Halobacteria</taxon>
        <taxon>Halobacteriales</taxon>
        <taxon>Natrialbaceae</taxon>
        <taxon>Haloterrigena</taxon>
    </lineage>
</organism>
<reference evidence="4 5" key="1">
    <citation type="journal article" date="2010" name="Stand. Genomic Sci.">
        <title>Complete genome sequence of Haloterrigena turkmenica type strain (4k).</title>
        <authorList>
            <person name="Saunders E."/>
            <person name="Tindall B.J."/>
            <person name="Fahnrich R."/>
            <person name="Lapidus A."/>
            <person name="Copeland A."/>
            <person name="Del Rio T.G."/>
            <person name="Lucas S."/>
            <person name="Chen F."/>
            <person name="Tice H."/>
            <person name="Cheng J.F."/>
            <person name="Han C."/>
            <person name="Detter J.C."/>
            <person name="Bruce D."/>
            <person name="Goodwin L."/>
            <person name="Chain P."/>
            <person name="Pitluck S."/>
            <person name="Pati A."/>
            <person name="Ivanova N."/>
            <person name="Mavromatis K."/>
            <person name="Chen A."/>
            <person name="Palaniappan K."/>
            <person name="Land M."/>
            <person name="Hauser L."/>
            <person name="Chang Y.J."/>
            <person name="Jeffries C.D."/>
            <person name="Brettin T."/>
            <person name="Rohde M."/>
            <person name="Goker M."/>
            <person name="Bristow J."/>
            <person name="Eisen J.A."/>
            <person name="Markowitz V."/>
            <person name="Hugenholtz P."/>
            <person name="Klenk H.P."/>
            <person name="Kyrpides N.C."/>
        </authorList>
    </citation>
    <scope>NUCLEOTIDE SEQUENCE [LARGE SCALE GENOMIC DNA]</scope>
    <source>
        <strain evidence="5">ATCC 51198 / DSM 5511 / JCM 9101 / NCIMB 13204 / VKM B-1734 / 4k</strain>
    </source>
</reference>
<dbReference type="EMBL" id="CP001860">
    <property type="protein sequence ID" value="ADB61945.1"/>
    <property type="molecule type" value="Genomic_DNA"/>
</dbReference>
<feature type="compositionally biased region" description="Acidic residues" evidence="2">
    <location>
        <begin position="594"/>
        <end position="603"/>
    </location>
</feature>
<keyword evidence="1" id="KW-0732">Signal</keyword>
<feature type="region of interest" description="Disordered" evidence="2">
    <location>
        <begin position="577"/>
        <end position="607"/>
    </location>
</feature>
<feature type="domain" description="PGF-CTERM archaeal protein-sorting signal" evidence="3">
    <location>
        <begin position="605"/>
        <end position="626"/>
    </location>
</feature>
<dbReference type="GO" id="GO:0005886">
    <property type="term" value="C:plasma membrane"/>
    <property type="evidence" value="ECO:0007669"/>
    <property type="project" value="UniProtKB-SubCell"/>
</dbReference>
<dbReference type="AlphaFoldDB" id="D2RYX7"/>
<dbReference type="GeneID" id="8743700"/>
<dbReference type="Pfam" id="PF18204">
    <property type="entry name" value="PGF-CTERM"/>
    <property type="match status" value="1"/>
</dbReference>
<keyword evidence="5" id="KW-1185">Reference proteome</keyword>
<evidence type="ECO:0000313" key="5">
    <source>
        <dbReference type="Proteomes" id="UP000001903"/>
    </source>
</evidence>
<name>D2RYX7_HALTV</name>
<dbReference type="Proteomes" id="UP000001903">
    <property type="component" value="Chromosome"/>
</dbReference>
<dbReference type="KEGG" id="htu:Htur_3080"/>
<gene>
    <name evidence="4" type="ordered locus">Htur_3080</name>
</gene>
<sequence length="627" mass="67722">MAVVMITSVFAGGVLAAESPDESEIADEAYVTGEGDAVLVYEENVTESGTGEFGVDVSEGIVYALLTDDLEEDVSAAFDLWADPGSVNSSTALTADRPDEVDDFSMDVSGAYTDEEASFEADTQLTVNASEEPMAMYFDEAMTSGSIESSVDHLATSGEYAFGTNLPQNSPTEAVDLSVSGTDGNYSLEIRQKQALSGTEVDQWENKKAAKKTLEERFGIVAADLGGEATVTIDEYALEEERDQQVLDIAYSVEYQDLDAFAPIVAAEIADDPEVDLTQDEAEAFLDGVFGVEMNTIELSHSQSDTAVEGEWHADVSNLTPLAESAVDLFESVDDEEFQELGVTEDLRAQFEARSEADLVRTTEWEAELTSNDGDETVTLTASMSADSENWDAYVDELEEREIERQANLTFEGHGETVDDEIEFELAIDVSQDDLFDTGLAALTQQLENDSAVGEDDLELWQALEDADLQVSGLDVDASDGTTTVTAGAKFDNFSAFEEIIEDEFHGVSVSHIYAEADDETETRYLYADGLVDADPSEDDVRETALVDSETEIHLDASLEEHPRLDVAEAGEFLGVETEGENETDGNETGGNETDSDDGEDGDSMPGFGVTVALAALLSIALLRRRN</sequence>
<dbReference type="RefSeq" id="WP_012944206.1">
    <property type="nucleotide sequence ID" value="NC_013743.1"/>
</dbReference>
<dbReference type="HOGENOM" id="CLU_027254_0_0_2"/>
<evidence type="ECO:0000256" key="2">
    <source>
        <dbReference type="SAM" id="MobiDB-lite"/>
    </source>
</evidence>
<evidence type="ECO:0000256" key="1">
    <source>
        <dbReference type="ARBA" id="ARBA00022729"/>
    </source>
</evidence>
<accession>D2RYX7</accession>
<dbReference type="eggNOG" id="arCOG10293">
    <property type="taxonomic scope" value="Archaea"/>
</dbReference>
<protein>
    <recommendedName>
        <fullName evidence="3">PGF-CTERM archaeal protein-sorting signal domain-containing protein</fullName>
    </recommendedName>
</protein>
<dbReference type="InterPro" id="IPR026371">
    <property type="entry name" value="PGF_CTERM"/>
</dbReference>